<dbReference type="SUPFAM" id="SSF51735">
    <property type="entry name" value="NAD(P)-binding Rossmann-fold domains"/>
    <property type="match status" value="1"/>
</dbReference>
<feature type="binding site" evidence="6">
    <location>
        <position position="214"/>
    </location>
    <ligand>
        <name>a divalent metal cation</name>
        <dbReference type="ChEBI" id="CHEBI:60240"/>
    </ligand>
</feature>
<dbReference type="Pfam" id="PF03949">
    <property type="entry name" value="Malic_M"/>
    <property type="match status" value="1"/>
</dbReference>
<dbReference type="PANTHER" id="PTHR23406:SF34">
    <property type="entry name" value="NAD-DEPENDENT MALIC ENZYME, MITOCHONDRIAL"/>
    <property type="match status" value="1"/>
</dbReference>
<evidence type="ECO:0000259" key="8">
    <source>
        <dbReference type="SMART" id="SM00919"/>
    </source>
</evidence>
<comment type="similarity">
    <text evidence="1 7">Belongs to the malic enzymes family.</text>
</comment>
<dbReference type="EMBL" id="FUXB01000002">
    <property type="protein sequence ID" value="SJZ46179.1"/>
    <property type="molecule type" value="Genomic_DNA"/>
</dbReference>
<dbReference type="OrthoDB" id="5847273at2"/>
<dbReference type="NCBIfam" id="NF010052">
    <property type="entry name" value="PRK13529.1"/>
    <property type="match status" value="1"/>
</dbReference>
<dbReference type="GO" id="GO:0046872">
    <property type="term" value="F:metal ion binding"/>
    <property type="evidence" value="ECO:0007669"/>
    <property type="project" value="UniProtKB-KW"/>
</dbReference>
<dbReference type="Gene3D" id="3.40.50.720">
    <property type="entry name" value="NAD(P)-binding Rossmann-like Domain"/>
    <property type="match status" value="1"/>
</dbReference>
<sequence>MTHAQLLQPHYASMDLPMNKLANLTTQIRFSLELASSNLSKYLMLRHAQDQNESLFYHYIRHNIKDSLPYIYTPSVGDACMKYSYLNFAPRGLYFSYRSGESVSAVVNTMPDDIDVIVVTDGSRVLGLGDLGIGGMGISIGKLSLYTAVGGIPPERTLPVCIDVGTNNPELKQDPQYLGDKQDRVHDEAFYAYLDEIMQALSARWPQAIIQFEDFSNNHAYPLLTKYRHTYRCFNDDIQGTATVCAATIKRALLKAGKNPATSRVFIVGGGSAGCGIANLINGCFDFTDGNGVFLVDRDGVIFDDFPHLSDVHQGLARPASERPNEVTCLTLQEAIAHYQPDVLVGVTGVAGLFNELIIKSMAKFTATPIIMPLSNPVTACEVTPQQVVDWIGHDAIVATGSPFSPIQTGERSKIISQCNNVYVFPGIGLGAKVVNAKAVSDAMLLKAVEALTNFHCDQCSEDEVLPAIESTLAVSKAIAIAVATQAIEEGLAESFLPLNRSELAAVVEQAFWNPDIESVIGLSFPTNTGVSTF</sequence>
<evidence type="ECO:0000256" key="2">
    <source>
        <dbReference type="ARBA" id="ARBA00023002"/>
    </source>
</evidence>
<feature type="active site" description="Proton donor" evidence="4">
    <location>
        <position position="72"/>
    </location>
</feature>
<dbReference type="InterPro" id="IPR046346">
    <property type="entry name" value="Aminoacid_DH-like_N_sf"/>
</dbReference>
<feature type="domain" description="Malic enzyme N-terminal" evidence="9">
    <location>
        <begin position="49"/>
        <end position="228"/>
    </location>
</feature>
<dbReference type="GO" id="GO:0016616">
    <property type="term" value="F:oxidoreductase activity, acting on the CH-OH group of donors, NAD or NADP as acceptor"/>
    <property type="evidence" value="ECO:0007669"/>
    <property type="project" value="InterPro"/>
</dbReference>
<feature type="binding site" evidence="6">
    <location>
        <position position="237"/>
    </location>
    <ligand>
        <name>a divalent metal cation</name>
        <dbReference type="ChEBI" id="CHEBI:60240"/>
    </ligand>
</feature>
<dbReference type="Proteomes" id="UP000190834">
    <property type="component" value="Unassembled WGS sequence"/>
</dbReference>
<name>A0A1T4KUR9_VIBCI</name>
<dbReference type="GO" id="GO:0006108">
    <property type="term" value="P:malate metabolic process"/>
    <property type="evidence" value="ECO:0007669"/>
    <property type="project" value="TreeGrafter"/>
</dbReference>
<keyword evidence="3" id="KW-0520">NAD</keyword>
<dbReference type="InterPro" id="IPR036291">
    <property type="entry name" value="NAD(P)-bd_dom_sf"/>
</dbReference>
<dbReference type="InterPro" id="IPR012301">
    <property type="entry name" value="Malic_N_dom"/>
</dbReference>
<dbReference type="GO" id="GO:0051287">
    <property type="term" value="F:NAD binding"/>
    <property type="evidence" value="ECO:0007669"/>
    <property type="project" value="InterPro"/>
</dbReference>
<evidence type="ECO:0000256" key="1">
    <source>
        <dbReference type="ARBA" id="ARBA00008785"/>
    </source>
</evidence>
<evidence type="ECO:0000256" key="3">
    <source>
        <dbReference type="ARBA" id="ARBA00023027"/>
    </source>
</evidence>
<dbReference type="SMART" id="SM00919">
    <property type="entry name" value="Malic_M"/>
    <property type="match status" value="1"/>
</dbReference>
<evidence type="ECO:0000256" key="6">
    <source>
        <dbReference type="PIRSR" id="PIRSR000106-3"/>
    </source>
</evidence>
<proteinExistence type="inferred from homology"/>
<dbReference type="AlphaFoldDB" id="A0A1T4KUR9"/>
<dbReference type="PANTHER" id="PTHR23406">
    <property type="entry name" value="MALIC ENZYME-RELATED"/>
    <property type="match status" value="1"/>
</dbReference>
<feature type="domain" description="Malic enzyme NAD-binding" evidence="8">
    <location>
        <begin position="238"/>
        <end position="488"/>
    </location>
</feature>
<evidence type="ECO:0000256" key="5">
    <source>
        <dbReference type="PIRSR" id="PIRSR000106-2"/>
    </source>
</evidence>
<dbReference type="InterPro" id="IPR012302">
    <property type="entry name" value="Malic_NAD-bd"/>
</dbReference>
<dbReference type="RefSeq" id="WP_078924727.1">
    <property type="nucleotide sequence ID" value="NZ_FUXB01000002.1"/>
</dbReference>
<evidence type="ECO:0000256" key="7">
    <source>
        <dbReference type="RuleBase" id="RU003427"/>
    </source>
</evidence>
<dbReference type="GeneID" id="70583467"/>
<dbReference type="SUPFAM" id="SSF53223">
    <property type="entry name" value="Aminoacid dehydrogenase-like, N-terminal domain"/>
    <property type="match status" value="1"/>
</dbReference>
<dbReference type="GO" id="GO:0004470">
    <property type="term" value="F:malic enzyme activity"/>
    <property type="evidence" value="ECO:0007669"/>
    <property type="project" value="InterPro"/>
</dbReference>
<feature type="active site" description="Proton acceptor" evidence="4">
    <location>
        <position position="142"/>
    </location>
</feature>
<evidence type="ECO:0000313" key="11">
    <source>
        <dbReference type="Proteomes" id="UP000190834"/>
    </source>
</evidence>
<gene>
    <name evidence="10" type="ORF">SAMN02745782_00312</name>
</gene>
<evidence type="ECO:0000256" key="4">
    <source>
        <dbReference type="PIRSR" id="PIRSR000106-1"/>
    </source>
</evidence>
<dbReference type="SMART" id="SM01274">
    <property type="entry name" value="malic"/>
    <property type="match status" value="1"/>
</dbReference>
<organism evidence="10 11">
    <name type="scientific">Vibrio cincinnatiensis DSM 19608</name>
    <dbReference type="NCBI Taxonomy" id="1123491"/>
    <lineage>
        <taxon>Bacteria</taxon>
        <taxon>Pseudomonadati</taxon>
        <taxon>Pseudomonadota</taxon>
        <taxon>Gammaproteobacteria</taxon>
        <taxon>Vibrionales</taxon>
        <taxon>Vibrionaceae</taxon>
        <taxon>Vibrio</taxon>
    </lineage>
</organism>
<dbReference type="Gene3D" id="3.40.50.10380">
    <property type="entry name" value="Malic enzyme, N-terminal domain"/>
    <property type="match status" value="1"/>
</dbReference>
<evidence type="ECO:0000313" key="10">
    <source>
        <dbReference type="EMBL" id="SJZ46179.1"/>
    </source>
</evidence>
<dbReference type="STRING" id="1123491.SAMN02745782_00312"/>
<feature type="binding site" evidence="6">
    <location>
        <position position="213"/>
    </location>
    <ligand>
        <name>a divalent metal cation</name>
        <dbReference type="ChEBI" id="CHEBI:60240"/>
    </ligand>
</feature>
<dbReference type="Pfam" id="PF00390">
    <property type="entry name" value="malic"/>
    <property type="match status" value="1"/>
</dbReference>
<comment type="cofactor">
    <cofactor evidence="6">
        <name>Mg(2+)</name>
        <dbReference type="ChEBI" id="CHEBI:18420"/>
    </cofactor>
    <cofactor evidence="6">
        <name>Mn(2+)</name>
        <dbReference type="ChEBI" id="CHEBI:29035"/>
    </cofactor>
    <text evidence="6">Divalent metal cations. Prefers magnesium or manganese.</text>
</comment>
<accession>A0A1T4KUR9</accession>
<keyword evidence="6 7" id="KW-0479">Metal-binding</keyword>
<feature type="binding site" evidence="5">
    <location>
        <position position="420"/>
    </location>
    <ligand>
        <name>(S)-malate</name>
        <dbReference type="ChEBI" id="CHEBI:15589"/>
    </ligand>
</feature>
<feature type="binding site" evidence="5">
    <location>
        <position position="124"/>
    </location>
    <ligand>
        <name>(S)-malate</name>
        <dbReference type="ChEBI" id="CHEBI:15589"/>
    </ligand>
</feature>
<feature type="binding site" evidence="5">
    <location>
        <position position="376"/>
    </location>
    <ligand>
        <name>(S)-malate</name>
        <dbReference type="ChEBI" id="CHEBI:15589"/>
    </ligand>
</feature>
<keyword evidence="2" id="KW-0560">Oxidoreductase</keyword>
<dbReference type="InterPro" id="IPR001891">
    <property type="entry name" value="Malic_OxRdtase"/>
</dbReference>
<dbReference type="PRINTS" id="PR00072">
    <property type="entry name" value="MALOXRDTASE"/>
</dbReference>
<evidence type="ECO:0000259" key="9">
    <source>
        <dbReference type="SMART" id="SM01274"/>
    </source>
</evidence>
<reference evidence="11" key="1">
    <citation type="submission" date="2017-02" db="EMBL/GenBank/DDBJ databases">
        <authorList>
            <person name="Varghese N."/>
            <person name="Submissions S."/>
        </authorList>
    </citation>
    <scope>NUCLEOTIDE SEQUENCE [LARGE SCALE GENOMIC DNA]</scope>
    <source>
        <strain evidence="11">DSM 19608</strain>
    </source>
</reference>
<dbReference type="PIRSF" id="PIRSF000106">
    <property type="entry name" value="ME"/>
    <property type="match status" value="1"/>
</dbReference>
<dbReference type="InterPro" id="IPR037062">
    <property type="entry name" value="Malic_N_dom_sf"/>
</dbReference>
<keyword evidence="11" id="KW-1185">Reference proteome</keyword>
<protein>
    <submittedName>
        <fullName evidence="10">Malate dehydrogenase (Oxaloacetate-decarboxylating)</fullName>
    </submittedName>
</protein>